<proteinExistence type="predicted"/>
<reference evidence="1" key="1">
    <citation type="submission" date="2023-06" db="EMBL/GenBank/DDBJ databases">
        <title>Genome-scale phylogeny and comparative genomics of the fungal order Sordariales.</title>
        <authorList>
            <consortium name="Lawrence Berkeley National Laboratory"/>
            <person name="Hensen N."/>
            <person name="Bonometti L."/>
            <person name="Westerberg I."/>
            <person name="Brannstrom I.O."/>
            <person name="Guillou S."/>
            <person name="Cros-Aarteil S."/>
            <person name="Calhoun S."/>
            <person name="Haridas S."/>
            <person name="Kuo A."/>
            <person name="Mondo S."/>
            <person name="Pangilinan J."/>
            <person name="Riley R."/>
            <person name="Labutti K."/>
            <person name="Andreopoulos B."/>
            <person name="Lipzen A."/>
            <person name="Chen C."/>
            <person name="Yanf M."/>
            <person name="Daum C."/>
            <person name="Ng V."/>
            <person name="Clum A."/>
            <person name="Steindorff A."/>
            <person name="Ohm R."/>
            <person name="Martin F."/>
            <person name="Silar P."/>
            <person name="Natvig D."/>
            <person name="Lalanne C."/>
            <person name="Gautier V."/>
            <person name="Ament-Velasquez S.L."/>
            <person name="Kruys A."/>
            <person name="Hutchinson M.I."/>
            <person name="Powell A.J."/>
            <person name="Barry K."/>
            <person name="Miller A.N."/>
            <person name="Grigoriev I.V."/>
            <person name="Debuchy R."/>
            <person name="Gladieux P."/>
            <person name="Thoren M.H."/>
            <person name="Johannesson H."/>
        </authorList>
    </citation>
    <scope>NUCLEOTIDE SEQUENCE</scope>
    <source>
        <strain evidence="1">SMH2532-1</strain>
    </source>
</reference>
<dbReference type="EMBL" id="JAULSV010000002">
    <property type="protein sequence ID" value="KAK0651167.1"/>
    <property type="molecule type" value="Genomic_DNA"/>
</dbReference>
<accession>A0AA39YEG9</accession>
<dbReference type="Proteomes" id="UP001174936">
    <property type="component" value="Unassembled WGS sequence"/>
</dbReference>
<organism evidence="1 2">
    <name type="scientific">Cercophora newfieldiana</name>
    <dbReference type="NCBI Taxonomy" id="92897"/>
    <lineage>
        <taxon>Eukaryota</taxon>
        <taxon>Fungi</taxon>
        <taxon>Dikarya</taxon>
        <taxon>Ascomycota</taxon>
        <taxon>Pezizomycotina</taxon>
        <taxon>Sordariomycetes</taxon>
        <taxon>Sordariomycetidae</taxon>
        <taxon>Sordariales</taxon>
        <taxon>Lasiosphaeriaceae</taxon>
        <taxon>Cercophora</taxon>
    </lineage>
</organism>
<sequence length="202" mass="22178">MERPVLFSNLPTLDPWSLASPCLCHLPCRCSLQVVGAGHCPVGPSSRQIRAISTPFACRKGVHPGTAIATTGPFLPPTQHPSPQCFAPTLTTLLNLFAGRPHLGCQLCGHGDHGGPHDCWRRRRLRSTCRSRGEGDAQSWILKAEMVGRSARAPASDRKAVYCPCRAGRDQRLGRLQCLNNPWRDRNGGEFKDRDGRLPGHY</sequence>
<dbReference type="AlphaFoldDB" id="A0AA39YEG9"/>
<keyword evidence="2" id="KW-1185">Reference proteome</keyword>
<protein>
    <submittedName>
        <fullName evidence="1">Uncharacterized protein</fullName>
    </submittedName>
</protein>
<comment type="caution">
    <text evidence="1">The sequence shown here is derived from an EMBL/GenBank/DDBJ whole genome shotgun (WGS) entry which is preliminary data.</text>
</comment>
<evidence type="ECO:0000313" key="1">
    <source>
        <dbReference type="EMBL" id="KAK0651167.1"/>
    </source>
</evidence>
<gene>
    <name evidence="1" type="ORF">B0T16DRAFT_73727</name>
</gene>
<evidence type="ECO:0000313" key="2">
    <source>
        <dbReference type="Proteomes" id="UP001174936"/>
    </source>
</evidence>
<name>A0AA39YEG9_9PEZI</name>